<proteinExistence type="predicted"/>
<evidence type="ECO:0000313" key="3">
    <source>
        <dbReference type="EMBL" id="KAL3126093.1"/>
    </source>
</evidence>
<keyword evidence="4" id="KW-1185">Reference proteome</keyword>
<accession>A0ABD2MF65</accession>
<dbReference type="Proteomes" id="UP001620626">
    <property type="component" value="Unassembled WGS sequence"/>
</dbReference>
<feature type="transmembrane region" description="Helical" evidence="1">
    <location>
        <begin position="35"/>
        <end position="55"/>
    </location>
</feature>
<evidence type="ECO:0000313" key="4">
    <source>
        <dbReference type="Proteomes" id="UP001620626"/>
    </source>
</evidence>
<feature type="transmembrane region" description="Helical" evidence="1">
    <location>
        <begin position="114"/>
        <end position="135"/>
    </location>
</feature>
<reference evidence="3 4" key="1">
    <citation type="submission" date="2024-10" db="EMBL/GenBank/DDBJ databases">
        <authorList>
            <person name="Kim D."/>
        </authorList>
    </citation>
    <scope>NUCLEOTIDE SEQUENCE [LARGE SCALE GENOMIC DNA]</scope>
    <source>
        <strain evidence="3">BH-2024</strain>
    </source>
</reference>
<comment type="caution">
    <text evidence="3">The sequence shown here is derived from an EMBL/GenBank/DDBJ whole genome shotgun (WGS) entry which is preliminary data.</text>
</comment>
<keyword evidence="1" id="KW-0472">Membrane</keyword>
<evidence type="ECO:0000313" key="2">
    <source>
        <dbReference type="EMBL" id="KAL3098106.1"/>
    </source>
</evidence>
<keyword evidence="1" id="KW-1133">Transmembrane helix</keyword>
<feature type="transmembrane region" description="Helical" evidence="1">
    <location>
        <begin position="67"/>
        <end position="93"/>
    </location>
</feature>
<gene>
    <name evidence="3" type="ORF">niasHT_001732</name>
    <name evidence="2" type="ORF">niasHT_027651</name>
</gene>
<name>A0ABD2MF65_9BILA</name>
<dbReference type="AlphaFoldDB" id="A0ABD2MF65"/>
<evidence type="ECO:0008006" key="5">
    <source>
        <dbReference type="Google" id="ProtNLM"/>
    </source>
</evidence>
<organism evidence="3 4">
    <name type="scientific">Heterodera trifolii</name>
    <dbReference type="NCBI Taxonomy" id="157864"/>
    <lineage>
        <taxon>Eukaryota</taxon>
        <taxon>Metazoa</taxon>
        <taxon>Ecdysozoa</taxon>
        <taxon>Nematoda</taxon>
        <taxon>Chromadorea</taxon>
        <taxon>Rhabditida</taxon>
        <taxon>Tylenchina</taxon>
        <taxon>Tylenchomorpha</taxon>
        <taxon>Tylenchoidea</taxon>
        <taxon>Heteroderidae</taxon>
        <taxon>Heteroderinae</taxon>
        <taxon>Heterodera</taxon>
    </lineage>
</organism>
<protein>
    <recommendedName>
        <fullName evidence="5">Transmembrane protein</fullName>
    </recommendedName>
</protein>
<dbReference type="EMBL" id="JBICBT010000830">
    <property type="protein sequence ID" value="KAL3098106.1"/>
    <property type="molecule type" value="Genomic_DNA"/>
</dbReference>
<dbReference type="EMBL" id="JBICBT010000010">
    <property type="protein sequence ID" value="KAL3126093.1"/>
    <property type="molecule type" value="Genomic_DNA"/>
</dbReference>
<sequence length="207" mass="24238">MLLFWPLTDDEDVEDKEDDWEFCCGTIHSFIGTSLFMAGDLLGLPSLLAAYFIVLHYLEGDFTYVHFWVPIVVLTLGIITSFFGAASIVRLYLCLFRHRCSPLHDRIVTDSMSIYLYRLSLLSLFSVSYVSFIFWQLFGGPRSPEDICDWERLWGFFHCLWVWVRLTLLAIGWAWIAMQYFIGALCCRVALNFVKNRYRGYWNEETA</sequence>
<keyword evidence="1" id="KW-0812">Transmembrane</keyword>
<evidence type="ECO:0000256" key="1">
    <source>
        <dbReference type="SAM" id="Phobius"/>
    </source>
</evidence>